<keyword evidence="6" id="KW-1185">Reference proteome</keyword>
<dbReference type="InterPro" id="IPR030482">
    <property type="entry name" value="PDRG1"/>
</dbReference>
<comment type="subcellular location">
    <subcellularLocation>
        <location evidence="1">Cytoplasm</location>
    </subcellularLocation>
</comment>
<evidence type="ECO:0000256" key="4">
    <source>
        <dbReference type="SAM" id="Coils"/>
    </source>
</evidence>
<keyword evidence="3" id="KW-0143">Chaperone</keyword>
<dbReference type="GO" id="GO:0005737">
    <property type="term" value="C:cytoplasm"/>
    <property type="evidence" value="ECO:0007669"/>
    <property type="project" value="UniProtKB-SubCell"/>
</dbReference>
<accession>A0A9P1IAG4</accession>
<evidence type="ECO:0000313" key="5">
    <source>
        <dbReference type="EMBL" id="CAI5441243.1"/>
    </source>
</evidence>
<keyword evidence="4" id="KW-0175">Coiled coil</keyword>
<comment type="caution">
    <text evidence="5">The sequence shown here is derived from an EMBL/GenBank/DDBJ whole genome shotgun (WGS) entry which is preliminary data.</text>
</comment>
<gene>
    <name evidence="5" type="ORF">CAMP_LOCUS3880</name>
</gene>
<evidence type="ECO:0000256" key="2">
    <source>
        <dbReference type="ARBA" id="ARBA00022490"/>
    </source>
</evidence>
<proteinExistence type="predicted"/>
<dbReference type="PANTHER" id="PTHR21162:SF0">
    <property type="entry name" value="P53 AND DNA DAMAGE-REGULATED PROTEIN 1"/>
    <property type="match status" value="1"/>
</dbReference>
<dbReference type="AlphaFoldDB" id="A0A9P1IAG4"/>
<keyword evidence="2" id="KW-0963">Cytoplasm</keyword>
<name>A0A9P1IAG4_9PELO</name>
<evidence type="ECO:0000256" key="1">
    <source>
        <dbReference type="ARBA" id="ARBA00004496"/>
    </source>
</evidence>
<sequence length="126" mass="14638">MDKPGSSFENVLEEATYLADKIRSAKQVTIDLDNERQKYRECERSIKSKNIDPVWVFNGTAFFKTSQKKSLEILESDKKTVEDAIEQVKDVIRKDMNTMLKLHDEKNLEERGFQLKPLVTNGKLNE</sequence>
<evidence type="ECO:0000313" key="6">
    <source>
        <dbReference type="Proteomes" id="UP001152747"/>
    </source>
</evidence>
<evidence type="ECO:0000256" key="3">
    <source>
        <dbReference type="ARBA" id="ARBA00023186"/>
    </source>
</evidence>
<dbReference type="EMBL" id="CANHGI010000002">
    <property type="protein sequence ID" value="CAI5441243.1"/>
    <property type="molecule type" value="Genomic_DNA"/>
</dbReference>
<dbReference type="PANTHER" id="PTHR21162">
    <property type="entry name" value="P53 AND DNA DAMAGE-REGULATED PROTEIN"/>
    <property type="match status" value="1"/>
</dbReference>
<dbReference type="Proteomes" id="UP001152747">
    <property type="component" value="Unassembled WGS sequence"/>
</dbReference>
<organism evidence="5 6">
    <name type="scientific">Caenorhabditis angaria</name>
    <dbReference type="NCBI Taxonomy" id="860376"/>
    <lineage>
        <taxon>Eukaryota</taxon>
        <taxon>Metazoa</taxon>
        <taxon>Ecdysozoa</taxon>
        <taxon>Nematoda</taxon>
        <taxon>Chromadorea</taxon>
        <taxon>Rhabditida</taxon>
        <taxon>Rhabditina</taxon>
        <taxon>Rhabditomorpha</taxon>
        <taxon>Rhabditoidea</taxon>
        <taxon>Rhabditidae</taxon>
        <taxon>Peloderinae</taxon>
        <taxon>Caenorhabditis</taxon>
    </lineage>
</organism>
<feature type="coiled-coil region" evidence="4">
    <location>
        <begin position="25"/>
        <end position="91"/>
    </location>
</feature>
<dbReference type="OrthoDB" id="5804828at2759"/>
<protein>
    <recommendedName>
        <fullName evidence="7">P53 and DNA damage-regulated protein 1</fullName>
    </recommendedName>
</protein>
<reference evidence="5" key="1">
    <citation type="submission" date="2022-11" db="EMBL/GenBank/DDBJ databases">
        <authorList>
            <person name="Kikuchi T."/>
        </authorList>
    </citation>
    <scope>NUCLEOTIDE SEQUENCE</scope>
    <source>
        <strain evidence="5">PS1010</strain>
    </source>
</reference>
<evidence type="ECO:0008006" key="7">
    <source>
        <dbReference type="Google" id="ProtNLM"/>
    </source>
</evidence>